<dbReference type="Proteomes" id="UP001476950">
    <property type="component" value="Unassembled WGS sequence"/>
</dbReference>
<comment type="caution">
    <text evidence="2">The sequence shown here is derived from an EMBL/GenBank/DDBJ whole genome shotgun (WGS) entry which is preliminary data.</text>
</comment>
<dbReference type="Gene3D" id="3.40.50.300">
    <property type="entry name" value="P-loop containing nucleotide triphosphate hydrolases"/>
    <property type="match status" value="1"/>
</dbReference>
<dbReference type="SMART" id="SM00382">
    <property type="entry name" value="AAA"/>
    <property type="match status" value="1"/>
</dbReference>
<sequence>MLPPPLLKALQGVGKMQSKLVAMNDRVALNQVLAAQYMSDWARLNEHYLLAAIAQVASYLQAPSTSVTLPETIQPPAAIDQLCQMFRLSSFERAIVLLCAGMELQSDFARLLASSSDDPQRANPTFSLALTHFPQGHWSALTPESPLRRWHLIELGTASTLTHSPLRLNERILHFLLGDTQLEPQLIGLVTALPTAATPILPQSQQQLVVEVLALLQSAQAPSLIQLCGYDSATKRAIATAVCAKLGCGLLNLSADSLPTDLNQLHLMQTLLEREALLTNSLLLLDCDGMQEVEGNHAAHSQSRAIARLMETCHKSMFVFSRDRRSARQRTVFSFEVTQPTTTEQRQIWLQSLEAALEQEKDVRNGSEPSQIIPQIDKLVSHFSLSPPVIQMVCDQCVPQLASVSLESPLSLRSKLQPSPAVHSLPERLWKACLSYARPQMEELAQPIRIQVDWDDLVLPDKEKQILQTVATQVRQRAKVYEQWGFANKGQRGLGISALFAGGSGTGKTLAAEVLANELHLDLYRVDLSSVVSKYIGETEKNLRRIFDAAEMGGAILLFDEADALFGKRSEVKDSHDRYANMEVAYLLQRMEAYRGLAILTTNLKNSLDQAFLRRLRFVVHFTFPEMAQRIEIWQRVFPKSTPIQNLSYQKLARLNVSGGNIRNIALNAAFLAAETNMPIQMQHLLQAAQSEYIKLERPLTEAEIKGWRE</sequence>
<dbReference type="Pfam" id="PF22977">
    <property type="entry name" value="WHD"/>
    <property type="match status" value="1"/>
</dbReference>
<accession>A0ABV0KNW2</accession>
<feature type="domain" description="AAA+ ATPase" evidence="1">
    <location>
        <begin position="494"/>
        <end position="626"/>
    </location>
</feature>
<dbReference type="CDD" id="cd19481">
    <property type="entry name" value="RecA-like_protease"/>
    <property type="match status" value="1"/>
</dbReference>
<keyword evidence="2" id="KW-0067">ATP-binding</keyword>
<dbReference type="PANTHER" id="PTHR46411">
    <property type="entry name" value="FAMILY ATPASE, PUTATIVE-RELATED"/>
    <property type="match status" value="1"/>
</dbReference>
<evidence type="ECO:0000259" key="1">
    <source>
        <dbReference type="SMART" id="SM00382"/>
    </source>
</evidence>
<keyword evidence="2" id="KW-0547">Nucleotide-binding</keyword>
<name>A0ABV0KNW2_9CYAN</name>
<organism evidence="2 3">
    <name type="scientific">Stenomitos frigidus AS-A4</name>
    <dbReference type="NCBI Taxonomy" id="2933935"/>
    <lineage>
        <taxon>Bacteria</taxon>
        <taxon>Bacillati</taxon>
        <taxon>Cyanobacteriota</taxon>
        <taxon>Cyanophyceae</taxon>
        <taxon>Leptolyngbyales</taxon>
        <taxon>Leptolyngbyaceae</taxon>
        <taxon>Stenomitos</taxon>
    </lineage>
</organism>
<reference evidence="2 3" key="1">
    <citation type="submission" date="2022-04" db="EMBL/GenBank/DDBJ databases">
        <title>Positive selection, recombination, and allopatry shape intraspecific diversity of widespread and dominant cyanobacteria.</title>
        <authorList>
            <person name="Wei J."/>
            <person name="Shu W."/>
            <person name="Hu C."/>
        </authorList>
    </citation>
    <scope>NUCLEOTIDE SEQUENCE [LARGE SCALE GENOMIC DNA]</scope>
    <source>
        <strain evidence="2 3">AS-A4</strain>
    </source>
</reference>
<dbReference type="InterPro" id="IPR003593">
    <property type="entry name" value="AAA+_ATPase"/>
</dbReference>
<protein>
    <submittedName>
        <fullName evidence="2">ATP-binding protein</fullName>
    </submittedName>
</protein>
<dbReference type="InterPro" id="IPR027417">
    <property type="entry name" value="P-loop_NTPase"/>
</dbReference>
<evidence type="ECO:0000313" key="3">
    <source>
        <dbReference type="Proteomes" id="UP001476950"/>
    </source>
</evidence>
<proteinExistence type="predicted"/>
<evidence type="ECO:0000313" key="2">
    <source>
        <dbReference type="EMBL" id="MEP1060938.1"/>
    </source>
</evidence>
<dbReference type="EMBL" id="JAMPLM010000024">
    <property type="protein sequence ID" value="MEP1060938.1"/>
    <property type="molecule type" value="Genomic_DNA"/>
</dbReference>
<dbReference type="InterPro" id="IPR054472">
    <property type="entry name" value="WHD"/>
</dbReference>
<dbReference type="GO" id="GO:0005524">
    <property type="term" value="F:ATP binding"/>
    <property type="evidence" value="ECO:0007669"/>
    <property type="project" value="UniProtKB-KW"/>
</dbReference>
<dbReference type="PANTHER" id="PTHR46411:SF3">
    <property type="entry name" value="AAA+ ATPASE DOMAIN-CONTAINING PROTEIN"/>
    <property type="match status" value="1"/>
</dbReference>
<dbReference type="Pfam" id="PF00004">
    <property type="entry name" value="AAA"/>
    <property type="match status" value="1"/>
</dbReference>
<keyword evidence="3" id="KW-1185">Reference proteome</keyword>
<dbReference type="InterPro" id="IPR003959">
    <property type="entry name" value="ATPase_AAA_core"/>
</dbReference>
<dbReference type="RefSeq" id="WP_242033337.1">
    <property type="nucleotide sequence ID" value="NZ_JAMPLM010000024.1"/>
</dbReference>
<gene>
    <name evidence="2" type="ORF">NDI38_21120</name>
</gene>
<dbReference type="SUPFAM" id="SSF52540">
    <property type="entry name" value="P-loop containing nucleoside triphosphate hydrolases"/>
    <property type="match status" value="1"/>
</dbReference>